<dbReference type="InterPro" id="IPR027417">
    <property type="entry name" value="P-loop_NTPase"/>
</dbReference>
<evidence type="ECO:0000313" key="4">
    <source>
        <dbReference type="Proteomes" id="UP001492380"/>
    </source>
</evidence>
<accession>A0ABR1YG98</accession>
<protein>
    <recommendedName>
        <fullName evidence="2">Nephrocystin 3-like N-terminal domain-containing protein</fullName>
    </recommendedName>
</protein>
<dbReference type="PANTHER" id="PTHR10039">
    <property type="entry name" value="AMELOGENIN"/>
    <property type="match status" value="1"/>
</dbReference>
<name>A0ABR1YG98_9PEZI</name>
<dbReference type="Proteomes" id="UP001492380">
    <property type="component" value="Unassembled WGS sequence"/>
</dbReference>
<keyword evidence="4" id="KW-1185">Reference proteome</keyword>
<feature type="domain" description="Nephrocystin 3-like N-terminal" evidence="2">
    <location>
        <begin position="48"/>
        <end position="202"/>
    </location>
</feature>
<gene>
    <name evidence="3" type="ORF">HDK90DRAFT_495730</name>
</gene>
<keyword evidence="1" id="KW-0677">Repeat</keyword>
<proteinExistence type="predicted"/>
<evidence type="ECO:0000259" key="2">
    <source>
        <dbReference type="Pfam" id="PF24883"/>
    </source>
</evidence>
<dbReference type="EMBL" id="JBBWRZ010000010">
    <property type="protein sequence ID" value="KAK8227675.1"/>
    <property type="molecule type" value="Genomic_DNA"/>
</dbReference>
<evidence type="ECO:0000256" key="1">
    <source>
        <dbReference type="ARBA" id="ARBA00022737"/>
    </source>
</evidence>
<sequence length="225" mass="25593">MHSIISPRQSTDYEQTMKIRKAMKSLFCLGARAPSPPTQSNDDMTTPSCDGILDNAIFRKWERKSLQRGAAKFLWLTGSHNPGKIIPTRILDHLREGPEAVAIFTVSSRNSSSTPDTILRSWIEQLIQKNDVLPHEAQDVRQLPDSNLWPLLRDRLSSCLDGVTLVVDGLDQLEWPDGRSQFLKSLKKRLRDTPARVFIISRDDPDIRGPRLFGCFLLNDIRRCC</sequence>
<dbReference type="Gene3D" id="3.40.50.300">
    <property type="entry name" value="P-loop containing nucleotide triphosphate hydrolases"/>
    <property type="match status" value="1"/>
</dbReference>
<reference evidence="3 4" key="1">
    <citation type="submission" date="2024-04" db="EMBL/GenBank/DDBJ databases">
        <title>Phyllosticta paracitricarpa is synonymous to the EU quarantine fungus P. citricarpa based on phylogenomic analyses.</title>
        <authorList>
            <consortium name="Lawrence Berkeley National Laboratory"/>
            <person name="Van Ingen-Buijs V.A."/>
            <person name="Van Westerhoven A.C."/>
            <person name="Haridas S."/>
            <person name="Skiadas P."/>
            <person name="Martin F."/>
            <person name="Groenewald J.Z."/>
            <person name="Crous P.W."/>
            <person name="Seidl M.F."/>
        </authorList>
    </citation>
    <scope>NUCLEOTIDE SEQUENCE [LARGE SCALE GENOMIC DNA]</scope>
    <source>
        <strain evidence="3 4">CBS 123374</strain>
    </source>
</reference>
<evidence type="ECO:0000313" key="3">
    <source>
        <dbReference type="EMBL" id="KAK8227675.1"/>
    </source>
</evidence>
<comment type="caution">
    <text evidence="3">The sequence shown here is derived from an EMBL/GenBank/DDBJ whole genome shotgun (WGS) entry which is preliminary data.</text>
</comment>
<organism evidence="3 4">
    <name type="scientific">Phyllosticta capitalensis</name>
    <dbReference type="NCBI Taxonomy" id="121624"/>
    <lineage>
        <taxon>Eukaryota</taxon>
        <taxon>Fungi</taxon>
        <taxon>Dikarya</taxon>
        <taxon>Ascomycota</taxon>
        <taxon>Pezizomycotina</taxon>
        <taxon>Dothideomycetes</taxon>
        <taxon>Dothideomycetes incertae sedis</taxon>
        <taxon>Botryosphaeriales</taxon>
        <taxon>Phyllostictaceae</taxon>
        <taxon>Phyllosticta</taxon>
    </lineage>
</organism>
<dbReference type="InterPro" id="IPR056884">
    <property type="entry name" value="NPHP3-like_N"/>
</dbReference>
<dbReference type="Pfam" id="PF24883">
    <property type="entry name" value="NPHP3_N"/>
    <property type="match status" value="1"/>
</dbReference>